<dbReference type="InterPro" id="IPR016181">
    <property type="entry name" value="Acyl_CoA_acyltransferase"/>
</dbReference>
<reference evidence="1 2" key="1">
    <citation type="submission" date="2017-05" db="EMBL/GenBank/DDBJ databases">
        <title>Genome sequence of Pediococcus pentosaceus strain SRCM100892.</title>
        <authorList>
            <person name="Cho S.H."/>
        </authorList>
    </citation>
    <scope>NUCLEOTIDE SEQUENCE [LARGE SCALE GENOMIC DNA]</scope>
    <source>
        <strain evidence="1 2">SRCM100892</strain>
    </source>
</reference>
<evidence type="ECO:0000313" key="2">
    <source>
        <dbReference type="Proteomes" id="UP000196118"/>
    </source>
</evidence>
<dbReference type="EC" id="2.3.1.-" evidence="1"/>
<protein>
    <submittedName>
        <fullName evidence="1">Putative N-acetyltransferase YvbK</fullName>
        <ecNumber evidence="1">2.3.1.-</ecNumber>
    </submittedName>
</protein>
<keyword evidence="1" id="KW-0012">Acyltransferase</keyword>
<dbReference type="PROSITE" id="PS51186">
    <property type="entry name" value="GNAT"/>
    <property type="match status" value="1"/>
</dbReference>
<dbReference type="Gene3D" id="3.40.630.30">
    <property type="match status" value="1"/>
</dbReference>
<dbReference type="SUPFAM" id="SSF55729">
    <property type="entry name" value="Acyl-CoA N-acyltransferases (Nat)"/>
    <property type="match status" value="1"/>
</dbReference>
<evidence type="ECO:0000313" key="1">
    <source>
        <dbReference type="EMBL" id="ARW18884.1"/>
    </source>
</evidence>
<dbReference type="CDD" id="cd04301">
    <property type="entry name" value="NAT_SF"/>
    <property type="match status" value="1"/>
</dbReference>
<dbReference type="Pfam" id="PF00583">
    <property type="entry name" value="Acetyltransf_1"/>
    <property type="match status" value="1"/>
</dbReference>
<dbReference type="EMBL" id="CP021474">
    <property type="protein sequence ID" value="ARW18884.1"/>
    <property type="molecule type" value="Genomic_DNA"/>
</dbReference>
<dbReference type="RefSeq" id="WP_061812180.1">
    <property type="nucleotide sequence ID" value="NZ_CP020018.1"/>
</dbReference>
<dbReference type="GO" id="GO:0016747">
    <property type="term" value="F:acyltransferase activity, transferring groups other than amino-acyl groups"/>
    <property type="evidence" value="ECO:0007669"/>
    <property type="project" value="InterPro"/>
</dbReference>
<organism evidence="1 2">
    <name type="scientific">Pediococcus pentosaceus</name>
    <dbReference type="NCBI Taxonomy" id="1255"/>
    <lineage>
        <taxon>Bacteria</taxon>
        <taxon>Bacillati</taxon>
        <taxon>Bacillota</taxon>
        <taxon>Bacilli</taxon>
        <taxon>Lactobacillales</taxon>
        <taxon>Lactobacillaceae</taxon>
        <taxon>Pediococcus</taxon>
    </lineage>
</organism>
<keyword evidence="1" id="KW-0808">Transferase</keyword>
<dbReference type="InterPro" id="IPR000182">
    <property type="entry name" value="GNAT_dom"/>
</dbReference>
<dbReference type="Proteomes" id="UP000196118">
    <property type="component" value="Chromosome"/>
</dbReference>
<gene>
    <name evidence="1" type="ORF">S100892_00279</name>
</gene>
<dbReference type="AlphaFoldDB" id="A0A1Y0VN24"/>
<accession>A0A8G0ZKJ0</accession>
<accession>A0A1Y0VN24</accession>
<proteinExistence type="predicted"/>
<sequence>MTLVIQKINAYRPEHYKLLLDADPSLKSIATYLSRSTAFELTDQHQPVGIIVVMPTEPLTAEIMNVAVKPEFQDQYLGSRLIQFVVDYFNEDPDFTALTIKTGTTSFKQLYLYQKLGFRCSEILTDYFKNPEIYPNDIYENKMLLRDAILLKRTLKV</sequence>
<name>A0A1Y0VN24_PEDPE</name>